<evidence type="ECO:0000256" key="4">
    <source>
        <dbReference type="ARBA" id="ARBA00023235"/>
    </source>
</evidence>
<dbReference type="FunFam" id="3.30.2350.10:FF:000006">
    <property type="entry name" value="Pseudouridine synthase"/>
    <property type="match status" value="1"/>
</dbReference>
<dbReference type="InterPro" id="IPR020103">
    <property type="entry name" value="PsdUridine_synth_cat_dom_sf"/>
</dbReference>
<feature type="domain" description="RNA-binding S4" evidence="8">
    <location>
        <begin position="17"/>
        <end position="76"/>
    </location>
</feature>
<dbReference type="InterPro" id="IPR050188">
    <property type="entry name" value="RluA_PseudoU_synthase"/>
</dbReference>
<protein>
    <recommendedName>
        <fullName evidence="7">Pseudouridine synthase</fullName>
        <ecNumber evidence="7">5.4.99.-</ecNumber>
    </recommendedName>
</protein>
<keyword evidence="10" id="KW-1185">Reference proteome</keyword>
<sequence length="311" mass="34962">MESQELEFHTAEEDAGLRLDVWLTEKLSDVTRSFVQKLIEDKHVLVDGSAVKSGFKLKKGMTVRVRIPEPVSAELKPQDIPLDVVYEDADIIVINKQKDMVVHPAAGNWDGTLVNALLNHCGDSLSDINGVIRPGIVHRIDKDTSGLLVVAKNNAAHLRLSDMLKRHEIVRTYEAIVDGVIREESGRIDAPIGRHPTNRLKMAVTFRNAKEAITHYTVVRRYPSHTWVRLKLETGRTHQIRVHMAYIGHPVTGDPLYGKKCSLMDTGGQVLHARFLEFMHPTTGQFMHFEAPLPDYFTRLVDLLESRSSGG</sequence>
<dbReference type="GO" id="GO:0000455">
    <property type="term" value="P:enzyme-directed rRNA pseudouridine synthesis"/>
    <property type="evidence" value="ECO:0007669"/>
    <property type="project" value="TreeGrafter"/>
</dbReference>
<dbReference type="SMART" id="SM00363">
    <property type="entry name" value="S4"/>
    <property type="match status" value="1"/>
</dbReference>
<evidence type="ECO:0000256" key="7">
    <source>
        <dbReference type="RuleBase" id="RU362028"/>
    </source>
</evidence>
<comment type="catalytic activity">
    <reaction evidence="1 7">
        <text>a uridine in RNA = a pseudouridine in RNA</text>
        <dbReference type="Rhea" id="RHEA:48348"/>
        <dbReference type="Rhea" id="RHEA-COMP:12068"/>
        <dbReference type="Rhea" id="RHEA-COMP:12069"/>
        <dbReference type="ChEBI" id="CHEBI:65314"/>
        <dbReference type="ChEBI" id="CHEBI:65315"/>
    </reaction>
</comment>
<dbReference type="RefSeq" id="WP_149679063.1">
    <property type="nucleotide sequence ID" value="NZ_DAONMB010000005.1"/>
</dbReference>
<dbReference type="InterPro" id="IPR002942">
    <property type="entry name" value="S4_RNA-bd"/>
</dbReference>
<dbReference type="CDD" id="cd00165">
    <property type="entry name" value="S4"/>
    <property type="match status" value="1"/>
</dbReference>
<comment type="function">
    <text evidence="7">Responsible for synthesis of pseudouridine from uracil.</text>
</comment>
<evidence type="ECO:0000259" key="8">
    <source>
        <dbReference type="SMART" id="SM00363"/>
    </source>
</evidence>
<dbReference type="PANTHER" id="PTHR21600">
    <property type="entry name" value="MITOCHONDRIAL RNA PSEUDOURIDINE SYNTHASE"/>
    <property type="match status" value="1"/>
</dbReference>
<comment type="similarity">
    <text evidence="2 7">Belongs to the pseudouridine synthase RluA family.</text>
</comment>
<evidence type="ECO:0000256" key="1">
    <source>
        <dbReference type="ARBA" id="ARBA00000073"/>
    </source>
</evidence>
<dbReference type="EC" id="5.4.99.-" evidence="7"/>
<dbReference type="Gene3D" id="3.10.290.10">
    <property type="entry name" value="RNA-binding S4 domain"/>
    <property type="match status" value="1"/>
</dbReference>
<dbReference type="Pfam" id="PF00849">
    <property type="entry name" value="PseudoU_synth_2"/>
    <property type="match status" value="1"/>
</dbReference>
<dbReference type="InterPro" id="IPR036986">
    <property type="entry name" value="S4_RNA-bd_sf"/>
</dbReference>
<dbReference type="EMBL" id="FQZP01000035">
    <property type="protein sequence ID" value="SHJ25502.1"/>
    <property type="molecule type" value="Genomic_DNA"/>
</dbReference>
<dbReference type="CDD" id="cd02869">
    <property type="entry name" value="PseudoU_synth_RluA_like"/>
    <property type="match status" value="1"/>
</dbReference>
<name>A0A1M6HTH1_9FIRM</name>
<dbReference type="PANTHER" id="PTHR21600:SF44">
    <property type="entry name" value="RIBOSOMAL LARGE SUBUNIT PSEUDOURIDINE SYNTHASE D"/>
    <property type="match status" value="1"/>
</dbReference>
<gene>
    <name evidence="9" type="ORF">SAMN05444373_103515</name>
</gene>
<evidence type="ECO:0000256" key="6">
    <source>
        <dbReference type="PROSITE-ProRule" id="PRU00182"/>
    </source>
</evidence>
<dbReference type="PROSITE" id="PS01129">
    <property type="entry name" value="PSI_RLU"/>
    <property type="match status" value="1"/>
</dbReference>
<reference evidence="9 10" key="1">
    <citation type="submission" date="2016-11" db="EMBL/GenBank/DDBJ databases">
        <authorList>
            <person name="Varghese N."/>
            <person name="Submissions S."/>
        </authorList>
    </citation>
    <scope>NUCLEOTIDE SEQUENCE [LARGE SCALE GENOMIC DNA]</scope>
    <source>
        <strain evidence="9 10">DSM 19027</strain>
    </source>
</reference>
<keyword evidence="4 7" id="KW-0413">Isomerase</keyword>
<dbReference type="SUPFAM" id="SSF55120">
    <property type="entry name" value="Pseudouridine synthase"/>
    <property type="match status" value="1"/>
</dbReference>
<feature type="active site" evidence="5">
    <location>
        <position position="141"/>
    </location>
</feature>
<dbReference type="InterPro" id="IPR006145">
    <property type="entry name" value="PsdUridine_synth_RsuA/RluA"/>
</dbReference>
<dbReference type="GO" id="GO:0003723">
    <property type="term" value="F:RNA binding"/>
    <property type="evidence" value="ECO:0007669"/>
    <property type="project" value="UniProtKB-KW"/>
</dbReference>
<dbReference type="OrthoDB" id="9807829at2"/>
<dbReference type="InterPro" id="IPR006224">
    <property type="entry name" value="PsdUridine_synth_RluA-like_CS"/>
</dbReference>
<evidence type="ECO:0000313" key="10">
    <source>
        <dbReference type="Proteomes" id="UP000324781"/>
    </source>
</evidence>
<dbReference type="Pfam" id="PF01479">
    <property type="entry name" value="S4"/>
    <property type="match status" value="1"/>
</dbReference>
<evidence type="ECO:0000256" key="2">
    <source>
        <dbReference type="ARBA" id="ARBA00010876"/>
    </source>
</evidence>
<evidence type="ECO:0000313" key="9">
    <source>
        <dbReference type="EMBL" id="SHJ25502.1"/>
    </source>
</evidence>
<dbReference type="PROSITE" id="PS50889">
    <property type="entry name" value="S4"/>
    <property type="match status" value="1"/>
</dbReference>
<dbReference type="SUPFAM" id="SSF55174">
    <property type="entry name" value="Alpha-L RNA-binding motif"/>
    <property type="match status" value="1"/>
</dbReference>
<organism evidence="9 10">
    <name type="scientific">Thermoclostridium caenicola</name>
    <dbReference type="NCBI Taxonomy" id="659425"/>
    <lineage>
        <taxon>Bacteria</taxon>
        <taxon>Bacillati</taxon>
        <taxon>Bacillota</taxon>
        <taxon>Clostridia</taxon>
        <taxon>Eubacteriales</taxon>
        <taxon>Oscillospiraceae</taxon>
        <taxon>Thermoclostridium</taxon>
    </lineage>
</organism>
<dbReference type="Proteomes" id="UP000324781">
    <property type="component" value="Unassembled WGS sequence"/>
</dbReference>
<dbReference type="Gene3D" id="3.30.2350.10">
    <property type="entry name" value="Pseudouridine synthase"/>
    <property type="match status" value="1"/>
</dbReference>
<accession>A0A1M6HTH1</accession>
<dbReference type="NCBIfam" id="TIGR00005">
    <property type="entry name" value="rluA_subfam"/>
    <property type="match status" value="1"/>
</dbReference>
<dbReference type="GO" id="GO:0120159">
    <property type="term" value="F:rRNA pseudouridine synthase activity"/>
    <property type="evidence" value="ECO:0007669"/>
    <property type="project" value="UniProtKB-ARBA"/>
</dbReference>
<evidence type="ECO:0000256" key="5">
    <source>
        <dbReference type="PIRSR" id="PIRSR606225-1"/>
    </source>
</evidence>
<dbReference type="InterPro" id="IPR006225">
    <property type="entry name" value="PsdUridine_synth_RluC/D"/>
</dbReference>
<evidence type="ECO:0000256" key="3">
    <source>
        <dbReference type="ARBA" id="ARBA00022884"/>
    </source>
</evidence>
<keyword evidence="3 6" id="KW-0694">RNA-binding</keyword>
<dbReference type="AlphaFoldDB" id="A0A1M6HTH1"/>
<proteinExistence type="inferred from homology"/>